<comment type="caution">
    <text evidence="2">The sequence shown here is derived from an EMBL/GenBank/DDBJ whole genome shotgun (WGS) entry which is preliminary data.</text>
</comment>
<gene>
    <name evidence="2" type="ORF">ACMD2_16032</name>
</gene>
<dbReference type="Proteomes" id="UP000092600">
    <property type="component" value="Unassembled WGS sequence"/>
</dbReference>
<name>A0A199VGP3_ANACO</name>
<protein>
    <submittedName>
        <fullName evidence="2">Uncharacterized protein</fullName>
    </submittedName>
</protein>
<accession>A0A199VGP3</accession>
<evidence type="ECO:0000256" key="1">
    <source>
        <dbReference type="SAM" id="MobiDB-lite"/>
    </source>
</evidence>
<dbReference type="AlphaFoldDB" id="A0A199VGP3"/>
<dbReference type="STRING" id="4615.A0A199VGP3"/>
<evidence type="ECO:0000313" key="2">
    <source>
        <dbReference type="EMBL" id="OAY76041.1"/>
    </source>
</evidence>
<feature type="region of interest" description="Disordered" evidence="1">
    <location>
        <begin position="1"/>
        <end position="33"/>
    </location>
</feature>
<sequence>MCVLKSNPSVGLDSPEPGSCKSSKKRIGLRHGEPTAARGLRATLFISPSFPRSARGRAYQRRCVFSSSLSLRFTGSSSRFRWARGLQKKDLLLYEGVRRRGEDPDDGGDEESESGSDSEKALNEPSKNAICNGEALLEKLEDIAWPENAERVCQGGRAMMMRWIWVLMRRRDSRNQIRGGRRWLPAIDPEGGREGREARRRIRSVGSAETRSLGTEVGKIGSVVSIAEPAGGYRAGEIDPVVREVGLRLCVIQGKPNQAQRQEKRRKSAGGHYSSPLNQRQDL</sequence>
<reference evidence="2 3" key="1">
    <citation type="journal article" date="2016" name="DNA Res.">
        <title>The draft genome of MD-2 pineapple using hybrid error correction of long reads.</title>
        <authorList>
            <person name="Redwan R.M."/>
            <person name="Saidin A."/>
            <person name="Kumar S.V."/>
        </authorList>
    </citation>
    <scope>NUCLEOTIDE SEQUENCE [LARGE SCALE GENOMIC DNA]</scope>
    <source>
        <strain evidence="3">cv. MD2</strain>
        <tissue evidence="2">Leaf</tissue>
    </source>
</reference>
<feature type="region of interest" description="Disordered" evidence="1">
    <location>
        <begin position="97"/>
        <end position="125"/>
    </location>
</feature>
<evidence type="ECO:0000313" key="3">
    <source>
        <dbReference type="Proteomes" id="UP000092600"/>
    </source>
</evidence>
<proteinExistence type="predicted"/>
<dbReference type="EMBL" id="LSRQ01001924">
    <property type="protein sequence ID" value="OAY76041.1"/>
    <property type="molecule type" value="Genomic_DNA"/>
</dbReference>
<feature type="compositionally biased region" description="Acidic residues" evidence="1">
    <location>
        <begin position="103"/>
        <end position="116"/>
    </location>
</feature>
<organism evidence="2 3">
    <name type="scientific">Ananas comosus</name>
    <name type="common">Pineapple</name>
    <name type="synonym">Ananas ananas</name>
    <dbReference type="NCBI Taxonomy" id="4615"/>
    <lineage>
        <taxon>Eukaryota</taxon>
        <taxon>Viridiplantae</taxon>
        <taxon>Streptophyta</taxon>
        <taxon>Embryophyta</taxon>
        <taxon>Tracheophyta</taxon>
        <taxon>Spermatophyta</taxon>
        <taxon>Magnoliopsida</taxon>
        <taxon>Liliopsida</taxon>
        <taxon>Poales</taxon>
        <taxon>Bromeliaceae</taxon>
        <taxon>Bromelioideae</taxon>
        <taxon>Ananas</taxon>
    </lineage>
</organism>
<feature type="region of interest" description="Disordered" evidence="1">
    <location>
        <begin position="256"/>
        <end position="283"/>
    </location>
</feature>